<keyword evidence="1" id="KW-0472">Membrane</keyword>
<dbReference type="Proteomes" id="UP000031011">
    <property type="component" value="Unassembled WGS sequence"/>
</dbReference>
<keyword evidence="1" id="KW-0812">Transmembrane</keyword>
<evidence type="ECO:0000313" key="3">
    <source>
        <dbReference type="Proteomes" id="UP000031011"/>
    </source>
</evidence>
<evidence type="ECO:0000256" key="1">
    <source>
        <dbReference type="SAM" id="Phobius"/>
    </source>
</evidence>
<evidence type="ECO:0000313" key="2">
    <source>
        <dbReference type="EMBL" id="KIC05236.1"/>
    </source>
</evidence>
<accession>A0A837DW91</accession>
<protein>
    <submittedName>
        <fullName evidence="2">Glycosyl transferase, group 1 family protein</fullName>
    </submittedName>
</protein>
<keyword evidence="2" id="KW-0808">Transferase</keyword>
<dbReference type="GO" id="GO:0016740">
    <property type="term" value="F:transferase activity"/>
    <property type="evidence" value="ECO:0007669"/>
    <property type="project" value="UniProtKB-KW"/>
</dbReference>
<dbReference type="AlphaFoldDB" id="A0A837DW91"/>
<keyword evidence="1" id="KW-1133">Transmembrane helix</keyword>
<comment type="caution">
    <text evidence="2">The sequence shown here is derived from an EMBL/GenBank/DDBJ whole genome shotgun (WGS) entry which is preliminary data.</text>
</comment>
<proteinExistence type="predicted"/>
<feature type="transmembrane region" description="Helical" evidence="1">
    <location>
        <begin position="49"/>
        <end position="68"/>
    </location>
</feature>
<dbReference type="EMBL" id="AWYA01000057">
    <property type="protein sequence ID" value="KIC05236.1"/>
    <property type="molecule type" value="Genomic_DNA"/>
</dbReference>
<gene>
    <name evidence="2" type="ORF">LRN_0122</name>
</gene>
<sequence>MESKYLGAYGGYETFIYKLTDHNQNNENIKYLHVKLAIMFAWMKTSLTVLRKLMIMNLNFIMLIVLSGI</sequence>
<organism evidence="2 3">
    <name type="scientific">Ligilactobacillus ruminis DPC 6832</name>
    <dbReference type="NCBI Taxonomy" id="1402208"/>
    <lineage>
        <taxon>Bacteria</taxon>
        <taxon>Bacillati</taxon>
        <taxon>Bacillota</taxon>
        <taxon>Bacilli</taxon>
        <taxon>Lactobacillales</taxon>
        <taxon>Lactobacillaceae</taxon>
        <taxon>Ligilactobacillus</taxon>
    </lineage>
</organism>
<name>A0A837DW91_9LACO</name>
<reference evidence="2 3" key="1">
    <citation type="journal article" date="2015" name="BMC Microbiol.">
        <title>Lactobacillus ruminis strains cluster according to their mammalian gut source.</title>
        <authorList>
            <person name="O' Donnell M.M."/>
            <person name="Harris H.M."/>
            <person name="Lynch D.B."/>
            <person name="Ross R.P."/>
            <person name="O'Toole P.W."/>
        </authorList>
    </citation>
    <scope>NUCLEOTIDE SEQUENCE [LARGE SCALE GENOMIC DNA]</scope>
    <source>
        <strain evidence="2 3">DPC 6832</strain>
    </source>
</reference>